<dbReference type="GeneID" id="20344712"/>
<proteinExistence type="predicted"/>
<evidence type="ECO:0000313" key="3">
    <source>
        <dbReference type="EnsemblFungi" id="EJT79166"/>
    </source>
</evidence>
<reference evidence="3" key="5">
    <citation type="submission" date="2018-04" db="UniProtKB">
        <authorList>
            <consortium name="EnsemblFungi"/>
        </authorList>
    </citation>
    <scope>IDENTIFICATION</scope>
    <source>
        <strain evidence="3">R3-111a-1</strain>
    </source>
</reference>
<dbReference type="VEuPathDB" id="FungiDB:GGTG_04254"/>
<reference evidence="3" key="4">
    <citation type="journal article" date="2015" name="G3 (Bethesda)">
        <title>Genome sequences of three phytopathogenic species of the Magnaporthaceae family of fungi.</title>
        <authorList>
            <person name="Okagaki L.H."/>
            <person name="Nunes C.C."/>
            <person name="Sailsbery J."/>
            <person name="Clay B."/>
            <person name="Brown D."/>
            <person name="John T."/>
            <person name="Oh Y."/>
            <person name="Young N."/>
            <person name="Fitzgerald M."/>
            <person name="Haas B.J."/>
            <person name="Zeng Q."/>
            <person name="Young S."/>
            <person name="Adiconis X."/>
            <person name="Fan L."/>
            <person name="Levin J.Z."/>
            <person name="Mitchell T.K."/>
            <person name="Okubara P.A."/>
            <person name="Farman M.L."/>
            <person name="Kohn L.M."/>
            <person name="Birren B."/>
            <person name="Ma L.-J."/>
            <person name="Dean R.A."/>
        </authorList>
    </citation>
    <scope>NUCLEOTIDE SEQUENCE</scope>
    <source>
        <strain evidence="3">R3-111a-1</strain>
    </source>
</reference>
<dbReference type="eggNOG" id="ENOG502SHG8">
    <property type="taxonomic scope" value="Eukaryota"/>
</dbReference>
<dbReference type="AlphaFoldDB" id="J3NSK3"/>
<reference evidence="4" key="1">
    <citation type="submission" date="2010-07" db="EMBL/GenBank/DDBJ databases">
        <title>The genome sequence of Gaeumannomyces graminis var. tritici strain R3-111a-1.</title>
        <authorList>
            <consortium name="The Broad Institute Genome Sequencing Platform"/>
            <person name="Ma L.-J."/>
            <person name="Dead R."/>
            <person name="Young S."/>
            <person name="Zeng Q."/>
            <person name="Koehrsen M."/>
            <person name="Alvarado L."/>
            <person name="Berlin A."/>
            <person name="Chapman S.B."/>
            <person name="Chen Z."/>
            <person name="Freedman E."/>
            <person name="Gellesch M."/>
            <person name="Goldberg J."/>
            <person name="Griggs A."/>
            <person name="Gujja S."/>
            <person name="Heilman E.R."/>
            <person name="Heiman D."/>
            <person name="Hepburn T."/>
            <person name="Howarth C."/>
            <person name="Jen D."/>
            <person name="Larson L."/>
            <person name="Mehta T."/>
            <person name="Neiman D."/>
            <person name="Pearson M."/>
            <person name="Roberts A."/>
            <person name="Saif S."/>
            <person name="Shea T."/>
            <person name="Shenoy N."/>
            <person name="Sisk P."/>
            <person name="Stolte C."/>
            <person name="Sykes S."/>
            <person name="Walk T."/>
            <person name="White J."/>
            <person name="Yandava C."/>
            <person name="Haas B."/>
            <person name="Nusbaum C."/>
            <person name="Birren B."/>
        </authorList>
    </citation>
    <scope>NUCLEOTIDE SEQUENCE [LARGE SCALE GENOMIC DNA]</scope>
    <source>
        <strain evidence="4">R3-111a-1</strain>
    </source>
</reference>
<evidence type="ECO:0000256" key="1">
    <source>
        <dbReference type="SAM" id="MobiDB-lite"/>
    </source>
</evidence>
<evidence type="ECO:0000313" key="2">
    <source>
        <dbReference type="EMBL" id="EJT79166.1"/>
    </source>
</evidence>
<organism evidence="2">
    <name type="scientific">Gaeumannomyces tritici (strain R3-111a-1)</name>
    <name type="common">Wheat and barley take-all root rot fungus</name>
    <name type="synonym">Gaeumannomyces graminis var. tritici</name>
    <dbReference type="NCBI Taxonomy" id="644352"/>
    <lineage>
        <taxon>Eukaryota</taxon>
        <taxon>Fungi</taxon>
        <taxon>Dikarya</taxon>
        <taxon>Ascomycota</taxon>
        <taxon>Pezizomycotina</taxon>
        <taxon>Sordariomycetes</taxon>
        <taxon>Sordariomycetidae</taxon>
        <taxon>Magnaporthales</taxon>
        <taxon>Magnaporthaceae</taxon>
        <taxon>Gaeumannomyces</taxon>
    </lineage>
</organism>
<dbReference type="STRING" id="644352.J3NSK3"/>
<accession>J3NSK3</accession>
<feature type="compositionally biased region" description="Gly residues" evidence="1">
    <location>
        <begin position="499"/>
        <end position="508"/>
    </location>
</feature>
<sequence length="682" mass="76042">MRLLNVNTRELHEFNGDRIPLYAIFSHVGEGASEVTYQEWQRVRQHARADRLFLNCDAVLVDESKSIQDKPGYAKINNFISTLNKVYPHIEWAHIHNICVNRSSSAEVDEAVNSCFSWCQRATTCLAFLDDVPIDLWPLKANPAEFSRARWFRRSWALIELVAPPEVRFFDCKFNSLSTRRELSDVLHTITKVDERFLTGNGNPKSVSAAHRIAWAANRETSRPEDTAYCLMGLLDVHMTPMYGEGKEAAFRRLQAKALKRTGDASLLAWGFHGGGTGLGLTPAQRTGPFAALPAQFAACQGITPTIPVTVSQACPSPEFKMTNRGVWITTTLLRPPHTDRSAAFSTDYVYAVLGCSYEKGQVLLPLLPARRSSRAGVTTNGSNGTTHSTGSSNITECDEFWRAPSCTPICIRQGLVPLDQSQRRTVLILRDALPVEMLSLQIQGLDSAGYRMALQEIWPPTVCRDGTHYKPIDDGHTPQSPANGSISNGYYRRSRSGSSGGGGGSAGGRNSSSTEMSAPVVRTQWILLRLWTYFENVIVMIRYRGRALQEAPAQLLPALSPRQINPLEVQVKVLSLTQLIEGYSSPVDEGSLPQPRSLEDYFWNREPTADRLEALFAMKPRFRHPEPVRALVSKPVANLNYTHERHEQHALKRMGYRLPAWTVKLEFDKDSLSTTTSLCGL</sequence>
<reference evidence="2" key="3">
    <citation type="submission" date="2010-09" db="EMBL/GenBank/DDBJ databases">
        <title>Annotation of Gaeumannomyces graminis var. tritici R3-111a-1.</title>
        <authorList>
            <consortium name="The Broad Institute Genome Sequencing Platform"/>
            <person name="Ma L.-J."/>
            <person name="Dead R."/>
            <person name="Young S.K."/>
            <person name="Zeng Q."/>
            <person name="Gargeya S."/>
            <person name="Fitzgerald M."/>
            <person name="Haas B."/>
            <person name="Abouelleil A."/>
            <person name="Alvarado L."/>
            <person name="Arachchi H.M."/>
            <person name="Berlin A."/>
            <person name="Brown A."/>
            <person name="Chapman S.B."/>
            <person name="Chen Z."/>
            <person name="Dunbar C."/>
            <person name="Freedman E."/>
            <person name="Gearin G."/>
            <person name="Gellesch M."/>
            <person name="Goldberg J."/>
            <person name="Griggs A."/>
            <person name="Gujja S."/>
            <person name="Heiman D."/>
            <person name="Howarth C."/>
            <person name="Larson L."/>
            <person name="Lui A."/>
            <person name="MacDonald P.J.P."/>
            <person name="Mehta T."/>
            <person name="Montmayeur A."/>
            <person name="Murphy C."/>
            <person name="Neiman D."/>
            <person name="Pearson M."/>
            <person name="Priest M."/>
            <person name="Roberts A."/>
            <person name="Saif S."/>
            <person name="Shea T."/>
            <person name="Shenoy N."/>
            <person name="Sisk P."/>
            <person name="Stolte C."/>
            <person name="Sykes S."/>
            <person name="Yandava C."/>
            <person name="Wortman J."/>
            <person name="Nusbaum C."/>
            <person name="Birren B."/>
        </authorList>
    </citation>
    <scope>NUCLEOTIDE SEQUENCE</scope>
    <source>
        <strain evidence="2">R3-111a-1</strain>
    </source>
</reference>
<reference evidence="2" key="2">
    <citation type="submission" date="2010-07" db="EMBL/GenBank/DDBJ databases">
        <authorList>
            <consortium name="The Broad Institute Genome Sequencing Platform"/>
            <consortium name="Broad Institute Genome Sequencing Center for Infectious Disease"/>
            <person name="Ma L.-J."/>
            <person name="Dead R."/>
            <person name="Young S."/>
            <person name="Zeng Q."/>
            <person name="Koehrsen M."/>
            <person name="Alvarado L."/>
            <person name="Berlin A."/>
            <person name="Chapman S.B."/>
            <person name="Chen Z."/>
            <person name="Freedman E."/>
            <person name="Gellesch M."/>
            <person name="Goldberg J."/>
            <person name="Griggs A."/>
            <person name="Gujja S."/>
            <person name="Heilman E.R."/>
            <person name="Heiman D."/>
            <person name="Hepburn T."/>
            <person name="Howarth C."/>
            <person name="Jen D."/>
            <person name="Larson L."/>
            <person name="Mehta T."/>
            <person name="Neiman D."/>
            <person name="Pearson M."/>
            <person name="Roberts A."/>
            <person name="Saif S."/>
            <person name="Shea T."/>
            <person name="Shenoy N."/>
            <person name="Sisk P."/>
            <person name="Stolte C."/>
            <person name="Sykes S."/>
            <person name="Walk T."/>
            <person name="White J."/>
            <person name="Yandava C."/>
            <person name="Haas B."/>
            <person name="Nusbaum C."/>
            <person name="Birren B."/>
        </authorList>
    </citation>
    <scope>NUCLEOTIDE SEQUENCE</scope>
    <source>
        <strain evidence="2">R3-111a-1</strain>
    </source>
</reference>
<feature type="region of interest" description="Disordered" evidence="1">
    <location>
        <begin position="470"/>
        <end position="516"/>
    </location>
</feature>
<dbReference type="HOGENOM" id="CLU_403343_0_0_1"/>
<protein>
    <recommendedName>
        <fullName evidence="5">Heterokaryon incompatibility domain-containing protein</fullName>
    </recommendedName>
</protein>
<dbReference type="EnsemblFungi" id="EJT79166">
    <property type="protein sequence ID" value="EJT79166"/>
    <property type="gene ID" value="GGTG_04254"/>
</dbReference>
<dbReference type="RefSeq" id="XP_009220311.1">
    <property type="nucleotide sequence ID" value="XM_009222047.1"/>
</dbReference>
<dbReference type="OrthoDB" id="194358at2759"/>
<dbReference type="EMBL" id="GL385396">
    <property type="protein sequence ID" value="EJT79166.1"/>
    <property type="molecule type" value="Genomic_DNA"/>
</dbReference>
<name>J3NSK3_GAET3</name>
<gene>
    <name evidence="3" type="primary">20344712</name>
    <name evidence="2" type="ORF">GGTG_04254</name>
</gene>
<evidence type="ECO:0000313" key="4">
    <source>
        <dbReference type="Proteomes" id="UP000006039"/>
    </source>
</evidence>
<dbReference type="Proteomes" id="UP000006039">
    <property type="component" value="Unassembled WGS sequence"/>
</dbReference>
<evidence type="ECO:0008006" key="5">
    <source>
        <dbReference type="Google" id="ProtNLM"/>
    </source>
</evidence>
<keyword evidence="4" id="KW-1185">Reference proteome</keyword>
<dbReference type="PANTHER" id="PTHR10622:SF10">
    <property type="entry name" value="HET DOMAIN-CONTAINING PROTEIN"/>
    <property type="match status" value="1"/>
</dbReference>
<dbReference type="PANTHER" id="PTHR10622">
    <property type="entry name" value="HET DOMAIN-CONTAINING PROTEIN"/>
    <property type="match status" value="1"/>
</dbReference>